<evidence type="ECO:0000256" key="6">
    <source>
        <dbReference type="SAM" id="MobiDB-lite"/>
    </source>
</evidence>
<evidence type="ECO:0000256" key="3">
    <source>
        <dbReference type="ARBA" id="ARBA00022478"/>
    </source>
</evidence>
<keyword evidence="8" id="KW-1185">Reference proteome</keyword>
<dbReference type="Proteomes" id="UP000076798">
    <property type="component" value="Unassembled WGS sequence"/>
</dbReference>
<dbReference type="GO" id="GO:0005737">
    <property type="term" value="C:cytoplasm"/>
    <property type="evidence" value="ECO:0007669"/>
    <property type="project" value="UniProtKB-ARBA"/>
</dbReference>
<dbReference type="GO" id="GO:0005654">
    <property type="term" value="C:nucleoplasm"/>
    <property type="evidence" value="ECO:0007669"/>
    <property type="project" value="UniProtKB-ARBA"/>
</dbReference>
<evidence type="ECO:0000256" key="2">
    <source>
        <dbReference type="ARBA" id="ARBA00011038"/>
    </source>
</evidence>
<feature type="compositionally biased region" description="Basic residues" evidence="6">
    <location>
        <begin position="328"/>
        <end position="337"/>
    </location>
</feature>
<dbReference type="InterPro" id="IPR016049">
    <property type="entry name" value="RNA_pol_Rpc34-like"/>
</dbReference>
<feature type="region of interest" description="Disordered" evidence="6">
    <location>
        <begin position="262"/>
        <end position="406"/>
    </location>
</feature>
<feature type="compositionally biased region" description="Acidic residues" evidence="6">
    <location>
        <begin position="265"/>
        <end position="275"/>
    </location>
</feature>
<name>A0A166I2I5_9AGAM</name>
<reference evidence="7 8" key="1">
    <citation type="journal article" date="2016" name="Mol. Biol. Evol.">
        <title>Comparative Genomics of Early-Diverging Mushroom-Forming Fungi Provides Insights into the Origins of Lignocellulose Decay Capabilities.</title>
        <authorList>
            <person name="Nagy L.G."/>
            <person name="Riley R."/>
            <person name="Tritt A."/>
            <person name="Adam C."/>
            <person name="Daum C."/>
            <person name="Floudas D."/>
            <person name="Sun H."/>
            <person name="Yadav J.S."/>
            <person name="Pangilinan J."/>
            <person name="Larsson K.H."/>
            <person name="Matsuura K."/>
            <person name="Barry K."/>
            <person name="Labutti K."/>
            <person name="Kuo R."/>
            <person name="Ohm R.A."/>
            <person name="Bhattacharya S.S."/>
            <person name="Shirouzu T."/>
            <person name="Yoshinaga Y."/>
            <person name="Martin F.M."/>
            <person name="Grigoriev I.V."/>
            <person name="Hibbett D.S."/>
        </authorList>
    </citation>
    <scope>NUCLEOTIDE SEQUENCE [LARGE SCALE GENOMIC DNA]</scope>
    <source>
        <strain evidence="7 8">HHB10207 ss-3</strain>
    </source>
</reference>
<dbReference type="Pfam" id="PF05158">
    <property type="entry name" value="RNA_pol_Rpc34"/>
    <property type="match status" value="1"/>
</dbReference>
<comment type="subcellular location">
    <subcellularLocation>
        <location evidence="1">Nucleus</location>
    </subcellularLocation>
</comment>
<accession>A0A166I2I5</accession>
<dbReference type="PANTHER" id="PTHR12780">
    <property type="entry name" value="RNA POLYMERASE III DNA DIRECTED , 39KD SUBUNIT-RELATED"/>
    <property type="match status" value="1"/>
</dbReference>
<dbReference type="GO" id="GO:0006383">
    <property type="term" value="P:transcription by RNA polymerase III"/>
    <property type="evidence" value="ECO:0007669"/>
    <property type="project" value="InterPro"/>
</dbReference>
<keyword evidence="3" id="KW-0240">DNA-directed RNA polymerase</keyword>
<dbReference type="GO" id="GO:0005666">
    <property type="term" value="C:RNA polymerase III complex"/>
    <property type="evidence" value="ECO:0007669"/>
    <property type="project" value="InterPro"/>
</dbReference>
<dbReference type="AlphaFoldDB" id="A0A166I2I5"/>
<evidence type="ECO:0000313" key="7">
    <source>
        <dbReference type="EMBL" id="KZT43323.1"/>
    </source>
</evidence>
<gene>
    <name evidence="7" type="ORF">SISSUDRAFT_1068918</name>
</gene>
<dbReference type="SUPFAM" id="SSF46785">
    <property type="entry name" value="Winged helix' DNA-binding domain"/>
    <property type="match status" value="1"/>
</dbReference>
<dbReference type="OrthoDB" id="613763at2759"/>
<evidence type="ECO:0008006" key="9">
    <source>
        <dbReference type="Google" id="ProtNLM"/>
    </source>
</evidence>
<evidence type="ECO:0000256" key="5">
    <source>
        <dbReference type="ARBA" id="ARBA00023242"/>
    </source>
</evidence>
<dbReference type="EMBL" id="KV428008">
    <property type="protein sequence ID" value="KZT43323.1"/>
    <property type="molecule type" value="Genomic_DNA"/>
</dbReference>
<dbReference type="InterPro" id="IPR036388">
    <property type="entry name" value="WH-like_DNA-bd_sf"/>
</dbReference>
<proteinExistence type="inferred from homology"/>
<comment type="similarity">
    <text evidence="2">Belongs to the eukaryotic RPC34/RPC39 RNA polymerase subunit family.</text>
</comment>
<feature type="compositionally biased region" description="Basic residues" evidence="6">
    <location>
        <begin position="353"/>
        <end position="362"/>
    </location>
</feature>
<feature type="compositionally biased region" description="Basic residues" evidence="6">
    <location>
        <begin position="378"/>
        <end position="392"/>
    </location>
</feature>
<evidence type="ECO:0000256" key="1">
    <source>
        <dbReference type="ARBA" id="ARBA00004123"/>
    </source>
</evidence>
<keyword evidence="4" id="KW-0804">Transcription</keyword>
<protein>
    <recommendedName>
        <fullName evidence="9">DNA-directed RNA polymerase III subunit RPC6</fullName>
    </recommendedName>
</protein>
<sequence length="482" mass="53568">MASSSKQGRALTSLERKIHEAGLVAHEKILSSKDVQKLAGSPKEAVDAINALLKTGLIKVMTDAKGKVSYKAVGASEFNLKKDMSGVENMVLSQIQAAGNEGIWIKHIKMKTDLHQTIVTRSLKSLEQKQLIKTTKSIKHPTRKLYILYNIDPSVEITGGPWYTDNELDTEFIKMLSSACLRYIRDRSLPKGSLNKPPSERKLYGISSAPAYPSASQVLSFLSRSRITDTELSLEHVEMLLNTLVYDGLVERVPAYGSSLWNAGADDEDDEDAEEAGSTVGKKRKKSSRKADASSDSESGSEAEVKSRKKKKAKKDESDTDDEETPKKSKKKSSKKRSRDDSDDETETEDRRPAKKSKKSRHRSSDSEESSSEEESRKKSKARSKSKSKRIKASASPEPDADLNDLSLDSASVYRAVHEERVTIASGWNQAPCGRCEQFEFCHSEPRLVIKGVVDIEEGPVNPKNCNYYDDWLTQTIAEDEN</sequence>
<dbReference type="FunFam" id="1.10.10.10:FF:000116">
    <property type="entry name" value="DNA-directed RNA polymerase III subunit RPC6"/>
    <property type="match status" value="1"/>
</dbReference>
<dbReference type="Gene3D" id="1.10.10.10">
    <property type="entry name" value="Winged helix-like DNA-binding domain superfamily/Winged helix DNA-binding domain"/>
    <property type="match status" value="1"/>
</dbReference>
<evidence type="ECO:0000256" key="4">
    <source>
        <dbReference type="ARBA" id="ARBA00023163"/>
    </source>
</evidence>
<evidence type="ECO:0000313" key="8">
    <source>
        <dbReference type="Proteomes" id="UP000076798"/>
    </source>
</evidence>
<dbReference type="InterPro" id="IPR036390">
    <property type="entry name" value="WH_DNA-bd_sf"/>
</dbReference>
<dbReference type="InterPro" id="IPR007832">
    <property type="entry name" value="RNA_pol_Rpc34"/>
</dbReference>
<organism evidence="7 8">
    <name type="scientific">Sistotremastrum suecicum HHB10207 ss-3</name>
    <dbReference type="NCBI Taxonomy" id="1314776"/>
    <lineage>
        <taxon>Eukaryota</taxon>
        <taxon>Fungi</taxon>
        <taxon>Dikarya</taxon>
        <taxon>Basidiomycota</taxon>
        <taxon>Agaricomycotina</taxon>
        <taxon>Agaricomycetes</taxon>
        <taxon>Sistotremastrales</taxon>
        <taxon>Sistotremastraceae</taxon>
        <taxon>Sistotremastrum</taxon>
    </lineage>
</organism>
<dbReference type="STRING" id="1314776.A0A166I2I5"/>
<keyword evidence="5" id="KW-0539">Nucleus</keyword>